<dbReference type="AlphaFoldDB" id="A0A317CC93"/>
<evidence type="ECO:0000256" key="9">
    <source>
        <dbReference type="ARBA" id="ARBA00022989"/>
    </source>
</evidence>
<organism evidence="14 15">
    <name type="scientific">Leucothrix pacifica</name>
    <dbReference type="NCBI Taxonomy" id="1247513"/>
    <lineage>
        <taxon>Bacteria</taxon>
        <taxon>Pseudomonadati</taxon>
        <taxon>Pseudomonadota</taxon>
        <taxon>Gammaproteobacteria</taxon>
        <taxon>Thiotrichales</taxon>
        <taxon>Thiotrichaceae</taxon>
        <taxon>Leucothrix</taxon>
    </lineage>
</organism>
<keyword evidence="6 12" id="KW-0479">Metal-binding</keyword>
<dbReference type="CDD" id="cd07335">
    <property type="entry name" value="M48B_HtpX_like"/>
    <property type="match status" value="1"/>
</dbReference>
<name>A0A317CC93_9GAMM</name>
<evidence type="ECO:0000256" key="3">
    <source>
        <dbReference type="ARBA" id="ARBA00022475"/>
    </source>
</evidence>
<evidence type="ECO:0000256" key="6">
    <source>
        <dbReference type="ARBA" id="ARBA00022723"/>
    </source>
</evidence>
<keyword evidence="10 12" id="KW-0482">Metalloprotease</keyword>
<keyword evidence="11 12" id="KW-0472">Membrane</keyword>
<comment type="subcellular location">
    <subcellularLocation>
        <location evidence="1 12">Cell membrane</location>
        <topology evidence="1 12">Multi-pass membrane protein</topology>
    </subcellularLocation>
</comment>
<evidence type="ECO:0000256" key="12">
    <source>
        <dbReference type="HAMAP-Rule" id="MF_00188"/>
    </source>
</evidence>
<dbReference type="GO" id="GO:0005886">
    <property type="term" value="C:plasma membrane"/>
    <property type="evidence" value="ECO:0007669"/>
    <property type="project" value="UniProtKB-SubCell"/>
</dbReference>
<dbReference type="HAMAP" id="MF_00188">
    <property type="entry name" value="Pept_M48_protease_HtpX"/>
    <property type="match status" value="1"/>
</dbReference>
<dbReference type="RefSeq" id="WP_109838725.1">
    <property type="nucleotide sequence ID" value="NZ_QGKM01000052.1"/>
</dbReference>
<dbReference type="InterPro" id="IPR001915">
    <property type="entry name" value="Peptidase_M48"/>
</dbReference>
<evidence type="ECO:0000256" key="11">
    <source>
        <dbReference type="ARBA" id="ARBA00023136"/>
    </source>
</evidence>
<comment type="cofactor">
    <cofactor evidence="12">
        <name>Zn(2+)</name>
        <dbReference type="ChEBI" id="CHEBI:29105"/>
    </cofactor>
    <text evidence="12">Binds 1 zinc ion per subunit.</text>
</comment>
<feature type="binding site" evidence="12">
    <location>
        <position position="155"/>
    </location>
    <ligand>
        <name>Zn(2+)</name>
        <dbReference type="ChEBI" id="CHEBI:29105"/>
        <note>catalytic</note>
    </ligand>
</feature>
<dbReference type="Pfam" id="PF01435">
    <property type="entry name" value="Peptidase_M48"/>
    <property type="match status" value="1"/>
</dbReference>
<dbReference type="Proteomes" id="UP000245539">
    <property type="component" value="Unassembled WGS sequence"/>
</dbReference>
<evidence type="ECO:0000256" key="8">
    <source>
        <dbReference type="ARBA" id="ARBA00022833"/>
    </source>
</evidence>
<evidence type="ECO:0000256" key="2">
    <source>
        <dbReference type="ARBA" id="ARBA00009779"/>
    </source>
</evidence>
<comment type="caution">
    <text evidence="14">The sequence shown here is derived from an EMBL/GenBank/DDBJ whole genome shotgun (WGS) entry which is preliminary data.</text>
</comment>
<evidence type="ECO:0000313" key="14">
    <source>
        <dbReference type="EMBL" id="PWQ94963.1"/>
    </source>
</evidence>
<dbReference type="InterPro" id="IPR050083">
    <property type="entry name" value="HtpX_protease"/>
</dbReference>
<evidence type="ECO:0000256" key="5">
    <source>
        <dbReference type="ARBA" id="ARBA00022692"/>
    </source>
</evidence>
<keyword evidence="3 12" id="KW-1003">Cell membrane</keyword>
<keyword evidence="15" id="KW-1185">Reference proteome</keyword>
<evidence type="ECO:0000256" key="7">
    <source>
        <dbReference type="ARBA" id="ARBA00022801"/>
    </source>
</evidence>
<evidence type="ECO:0000256" key="10">
    <source>
        <dbReference type="ARBA" id="ARBA00023049"/>
    </source>
</evidence>
<feature type="transmembrane region" description="Helical" evidence="12">
    <location>
        <begin position="166"/>
        <end position="186"/>
    </location>
</feature>
<dbReference type="EMBL" id="QGKM01000052">
    <property type="protein sequence ID" value="PWQ94963.1"/>
    <property type="molecule type" value="Genomic_DNA"/>
</dbReference>
<gene>
    <name evidence="12" type="primary">htpX</name>
    <name evidence="14" type="ORF">DKW60_16300</name>
</gene>
<feature type="active site" evidence="12">
    <location>
        <position position="152"/>
    </location>
</feature>
<dbReference type="GO" id="GO:0008270">
    <property type="term" value="F:zinc ion binding"/>
    <property type="evidence" value="ECO:0007669"/>
    <property type="project" value="UniProtKB-UniRule"/>
</dbReference>
<dbReference type="PANTHER" id="PTHR43221:SF1">
    <property type="entry name" value="PROTEASE HTPX"/>
    <property type="match status" value="1"/>
</dbReference>
<feature type="transmembrane region" description="Helical" evidence="12">
    <location>
        <begin position="45"/>
        <end position="65"/>
    </location>
</feature>
<sequence>MKRTLLLMATNFAVVVVLGIVWNILDSVFGISQALHGMGLPAEFGYIALMSLVMGFAGAFISLWMSKSSAKRSMGVRVIEQPANQEERWLMNVVARQAEKAGIDMPEVGIFESPEVNAFATGARRNDALVAVSRGLLNTMTADEAEAVMGHEIAHVANGDMVTQTLLQGVMNTFVFFFSRVIATLVNSLLSGNRGEGNRGNSYGMVYYIVSMIAQVALGFLANMVVMWFSRYREFQADKGGADLAGRQKMIDALKALQRGSQPHDLPGSLAAFGIAGGIGSGLKELFTTHPPLEKRIAALEAMR</sequence>
<comment type="similarity">
    <text evidence="2 12">Belongs to the peptidase M48B family.</text>
</comment>
<evidence type="ECO:0000256" key="4">
    <source>
        <dbReference type="ARBA" id="ARBA00022670"/>
    </source>
</evidence>
<evidence type="ECO:0000313" key="15">
    <source>
        <dbReference type="Proteomes" id="UP000245539"/>
    </source>
</evidence>
<dbReference type="GO" id="GO:0004222">
    <property type="term" value="F:metalloendopeptidase activity"/>
    <property type="evidence" value="ECO:0007669"/>
    <property type="project" value="UniProtKB-UniRule"/>
</dbReference>
<keyword evidence="9 12" id="KW-1133">Transmembrane helix</keyword>
<feature type="transmembrane region" description="Helical" evidence="12">
    <location>
        <begin position="5"/>
        <end position="25"/>
    </location>
</feature>
<dbReference type="PANTHER" id="PTHR43221">
    <property type="entry name" value="PROTEASE HTPX"/>
    <property type="match status" value="1"/>
</dbReference>
<evidence type="ECO:0000256" key="1">
    <source>
        <dbReference type="ARBA" id="ARBA00004651"/>
    </source>
</evidence>
<keyword evidence="8 12" id="KW-0862">Zinc</keyword>
<dbReference type="EC" id="3.4.24.-" evidence="12"/>
<dbReference type="NCBIfam" id="NF003965">
    <property type="entry name" value="PRK05457.1"/>
    <property type="match status" value="1"/>
</dbReference>
<dbReference type="InterPro" id="IPR022919">
    <property type="entry name" value="Pept_M48_protease_HtpX"/>
</dbReference>
<keyword evidence="7 12" id="KW-0378">Hydrolase</keyword>
<feature type="domain" description="Peptidase M48" evidence="13">
    <location>
        <begin position="85"/>
        <end position="303"/>
    </location>
</feature>
<accession>A0A317CC93</accession>
<reference evidence="14 15" key="1">
    <citation type="submission" date="2018-05" db="EMBL/GenBank/DDBJ databases">
        <title>Leucothrix arctica sp. nov., isolated from Arctic seawater.</title>
        <authorList>
            <person name="Choi A."/>
            <person name="Baek K."/>
        </authorList>
    </citation>
    <scope>NUCLEOTIDE SEQUENCE [LARGE SCALE GENOMIC DNA]</scope>
    <source>
        <strain evidence="14 15">JCM 18388</strain>
    </source>
</reference>
<proteinExistence type="inferred from homology"/>
<protein>
    <recommendedName>
        <fullName evidence="12">Protease HtpX</fullName>
        <ecNumber evidence="12">3.4.24.-</ecNumber>
    </recommendedName>
    <alternativeName>
        <fullName evidence="12">Heat shock protein HtpX</fullName>
    </alternativeName>
</protein>
<keyword evidence="5 12" id="KW-0812">Transmembrane</keyword>
<feature type="binding site" evidence="12">
    <location>
        <position position="151"/>
    </location>
    <ligand>
        <name>Zn(2+)</name>
        <dbReference type="ChEBI" id="CHEBI:29105"/>
        <note>catalytic</note>
    </ligand>
</feature>
<dbReference type="OrthoDB" id="15218at2"/>
<keyword evidence="12" id="KW-0346">Stress response</keyword>
<dbReference type="GO" id="GO:0006508">
    <property type="term" value="P:proteolysis"/>
    <property type="evidence" value="ECO:0007669"/>
    <property type="project" value="UniProtKB-KW"/>
</dbReference>
<evidence type="ECO:0000259" key="13">
    <source>
        <dbReference type="Pfam" id="PF01435"/>
    </source>
</evidence>
<feature type="binding site" evidence="12">
    <location>
        <position position="234"/>
    </location>
    <ligand>
        <name>Zn(2+)</name>
        <dbReference type="ChEBI" id="CHEBI:29105"/>
        <note>catalytic</note>
    </ligand>
</feature>
<dbReference type="Gene3D" id="3.30.2010.10">
    <property type="entry name" value="Metalloproteases ('zincins'), catalytic domain"/>
    <property type="match status" value="1"/>
</dbReference>
<keyword evidence="4 12" id="KW-0645">Protease</keyword>
<feature type="transmembrane region" description="Helical" evidence="12">
    <location>
        <begin position="206"/>
        <end position="229"/>
    </location>
</feature>